<gene>
    <name evidence="6" type="ORF">BE15_36420</name>
</gene>
<dbReference type="PROSITE" id="PS51820">
    <property type="entry name" value="PA14"/>
    <property type="match status" value="1"/>
</dbReference>
<feature type="domain" description="PA14" evidence="5">
    <location>
        <begin position="160"/>
        <end position="310"/>
    </location>
</feature>
<comment type="caution">
    <text evidence="6">The sequence shown here is derived from an EMBL/GenBank/DDBJ whole genome shotgun (WGS) entry which is preliminary data.</text>
</comment>
<dbReference type="NCBIfam" id="TIGR02148">
    <property type="entry name" value="Fibro_Slime"/>
    <property type="match status" value="1"/>
</dbReference>
<evidence type="ECO:0000256" key="4">
    <source>
        <dbReference type="SAM" id="MobiDB-lite"/>
    </source>
</evidence>
<dbReference type="InterPro" id="IPR011874">
    <property type="entry name" value="Fibro_Slime"/>
</dbReference>
<dbReference type="EMBL" id="JEMA01000332">
    <property type="protein sequence ID" value="KYF71492.1"/>
    <property type="molecule type" value="Genomic_DNA"/>
</dbReference>
<dbReference type="RefSeq" id="WP_061606934.1">
    <property type="nucleotide sequence ID" value="NZ_JEMA01000332.1"/>
</dbReference>
<organism evidence="6 7">
    <name type="scientific">Sorangium cellulosum</name>
    <name type="common">Polyangium cellulosum</name>
    <dbReference type="NCBI Taxonomy" id="56"/>
    <lineage>
        <taxon>Bacteria</taxon>
        <taxon>Pseudomonadati</taxon>
        <taxon>Myxococcota</taxon>
        <taxon>Polyangia</taxon>
        <taxon>Polyangiales</taxon>
        <taxon>Polyangiaceae</taxon>
        <taxon>Sorangium</taxon>
    </lineage>
</organism>
<evidence type="ECO:0000313" key="6">
    <source>
        <dbReference type="EMBL" id="KYF71492.1"/>
    </source>
</evidence>
<dbReference type="Pfam" id="PF07691">
    <property type="entry name" value="PA14"/>
    <property type="match status" value="1"/>
</dbReference>
<feature type="compositionally biased region" description="Low complexity" evidence="4">
    <location>
        <begin position="66"/>
        <end position="84"/>
    </location>
</feature>
<reference evidence="6 7" key="1">
    <citation type="submission" date="2014-02" db="EMBL/GenBank/DDBJ databases">
        <title>The small core and large imbalanced accessory genome model reveals a collaborative survival strategy of Sorangium cellulosum strains in nature.</title>
        <authorList>
            <person name="Han K."/>
            <person name="Peng R."/>
            <person name="Blom J."/>
            <person name="Li Y.-Z."/>
        </authorList>
    </citation>
    <scope>NUCLEOTIDE SEQUENCE [LARGE SCALE GENOMIC DNA]</scope>
    <source>
        <strain evidence="6 7">So0008-312</strain>
    </source>
</reference>
<evidence type="ECO:0000256" key="3">
    <source>
        <dbReference type="ARBA" id="ARBA00023180"/>
    </source>
</evidence>
<dbReference type="GO" id="GO:0005576">
    <property type="term" value="C:extracellular region"/>
    <property type="evidence" value="ECO:0007669"/>
    <property type="project" value="TreeGrafter"/>
</dbReference>
<keyword evidence="2" id="KW-0732">Signal</keyword>
<evidence type="ECO:0000313" key="7">
    <source>
        <dbReference type="Proteomes" id="UP000075260"/>
    </source>
</evidence>
<dbReference type="InterPro" id="IPR011658">
    <property type="entry name" value="PA14_dom"/>
</dbReference>
<sequence>MSRSSTPQRTTPHGRGGPRALWVLLAAASTLPLAGCSTDVATIGRMSLGDDGDDRDDGISVGGGAEASSGAGSVASSSGGAEVSSGGGGRCERRFEGRIRDFRSAERGGHPDFEAFQDPGESDRRGLVEARLGPDRKPVYRGNGTPDRITGPERFDEWFRDVPGVNIPVPYVAPVQVTERGFVIFRDETFFPIDGEGWDAGSRDDVRHNYGFTYELHATFEHQAGDFLVFAGDDDLWVFINDRLVIDLGGVHEPAGITLMLDDVARKLELEIGQEYPLDVFHAERRSPTSTLSFSTLLSFTNCDPIVIPG</sequence>
<evidence type="ECO:0000259" key="5">
    <source>
        <dbReference type="PROSITE" id="PS51820"/>
    </source>
</evidence>
<dbReference type="Proteomes" id="UP000075260">
    <property type="component" value="Unassembled WGS sequence"/>
</dbReference>
<feature type="region of interest" description="Disordered" evidence="4">
    <location>
        <begin position="47"/>
        <end position="152"/>
    </location>
</feature>
<proteinExistence type="inferred from homology"/>
<name>A0A150QUI3_SORCE</name>
<evidence type="ECO:0000256" key="2">
    <source>
        <dbReference type="ARBA" id="ARBA00022729"/>
    </source>
</evidence>
<dbReference type="InterPro" id="IPR051154">
    <property type="entry name" value="Prespore-cell_inducing_factor"/>
</dbReference>
<feature type="compositionally biased region" description="Basic and acidic residues" evidence="4">
    <location>
        <begin position="90"/>
        <end position="113"/>
    </location>
</feature>
<accession>A0A150QUI3</accession>
<dbReference type="PANTHER" id="PTHR31137">
    <property type="entry name" value="PROTEIN PSIB-RELATED-RELATED"/>
    <property type="match status" value="1"/>
</dbReference>
<dbReference type="OrthoDB" id="9757642at2"/>
<feature type="compositionally biased region" description="Basic and acidic residues" evidence="4">
    <location>
        <begin position="121"/>
        <end position="138"/>
    </location>
</feature>
<dbReference type="InterPro" id="IPR037524">
    <property type="entry name" value="PA14/GLEYA"/>
</dbReference>
<evidence type="ECO:0000256" key="1">
    <source>
        <dbReference type="ARBA" id="ARBA00008709"/>
    </source>
</evidence>
<dbReference type="AlphaFoldDB" id="A0A150QUI3"/>
<protein>
    <recommendedName>
        <fullName evidence="5">PA14 domain-containing protein</fullName>
    </recommendedName>
</protein>
<keyword evidence="3" id="KW-0325">Glycoprotein</keyword>
<comment type="similarity">
    <text evidence="1">Belongs to the prespore-cell-inducing factor family.</text>
</comment>
<dbReference type="PANTHER" id="PTHR31137:SF5">
    <property type="entry name" value="PROTEIN PSIQ-RELATED"/>
    <property type="match status" value="1"/>
</dbReference>